<dbReference type="EMBL" id="VKAC01000007">
    <property type="protein sequence ID" value="TXR55636.1"/>
    <property type="molecule type" value="Genomic_DNA"/>
</dbReference>
<dbReference type="AlphaFoldDB" id="A0A5C8ZFD9"/>
<reference evidence="2 3" key="1">
    <citation type="submission" date="2019-07" db="EMBL/GenBank/DDBJ databases">
        <title>Quadrisphaera sp. strain DD2A genome sequencing and assembly.</title>
        <authorList>
            <person name="Kim I."/>
        </authorList>
    </citation>
    <scope>NUCLEOTIDE SEQUENCE [LARGE SCALE GENOMIC DNA]</scope>
    <source>
        <strain evidence="2 3">DD2A</strain>
    </source>
</reference>
<evidence type="ECO:0000313" key="2">
    <source>
        <dbReference type="EMBL" id="TXR55636.1"/>
    </source>
</evidence>
<accession>A0A5C8ZFD9</accession>
<dbReference type="Proteomes" id="UP000321234">
    <property type="component" value="Unassembled WGS sequence"/>
</dbReference>
<evidence type="ECO:0000313" key="3">
    <source>
        <dbReference type="Proteomes" id="UP000321234"/>
    </source>
</evidence>
<keyword evidence="1" id="KW-1133">Transmembrane helix</keyword>
<feature type="transmembrane region" description="Helical" evidence="1">
    <location>
        <begin position="22"/>
        <end position="48"/>
    </location>
</feature>
<comment type="caution">
    <text evidence="2">The sequence shown here is derived from an EMBL/GenBank/DDBJ whole genome shotgun (WGS) entry which is preliminary data.</text>
</comment>
<feature type="transmembrane region" description="Helical" evidence="1">
    <location>
        <begin position="86"/>
        <end position="107"/>
    </location>
</feature>
<protein>
    <submittedName>
        <fullName evidence="2">Uncharacterized protein</fullName>
    </submittedName>
</protein>
<gene>
    <name evidence="2" type="ORF">FMM08_12375</name>
</gene>
<keyword evidence="1" id="KW-0472">Membrane</keyword>
<dbReference type="RefSeq" id="WP_147926692.1">
    <property type="nucleotide sequence ID" value="NZ_VKAC01000007.1"/>
</dbReference>
<sequence>MQTHPEEDDDERRLRRARSMIALVRSSRALTVAVVVALVVLVGAVVVFTSTGMSESSFGWFASSPLQPVDFAYVAGAPTLLTPPQVAAAVVAALALAATTGLLGYALGRRISGPPR</sequence>
<keyword evidence="1" id="KW-0812">Transmembrane</keyword>
<proteinExistence type="predicted"/>
<name>A0A5C8ZFD9_9ACTN</name>
<organism evidence="2 3">
    <name type="scientific">Quadrisphaera setariae</name>
    <dbReference type="NCBI Taxonomy" id="2593304"/>
    <lineage>
        <taxon>Bacteria</taxon>
        <taxon>Bacillati</taxon>
        <taxon>Actinomycetota</taxon>
        <taxon>Actinomycetes</taxon>
        <taxon>Kineosporiales</taxon>
        <taxon>Kineosporiaceae</taxon>
        <taxon>Quadrisphaera</taxon>
    </lineage>
</organism>
<keyword evidence="3" id="KW-1185">Reference proteome</keyword>
<evidence type="ECO:0000256" key="1">
    <source>
        <dbReference type="SAM" id="Phobius"/>
    </source>
</evidence>